<reference evidence="5" key="3">
    <citation type="submission" date="2015-04" db="UniProtKB">
        <authorList>
            <consortium name="EnsemblPlants"/>
        </authorList>
    </citation>
    <scope>IDENTIFICATION</scope>
    <source>
        <strain evidence="5">cv. Jemalong A17</strain>
    </source>
</reference>
<name>A0A072U9J8_MEDTR</name>
<keyword evidence="6" id="KW-1185">Reference proteome</keyword>
<feature type="signal peptide" evidence="1">
    <location>
        <begin position="1"/>
        <end position="26"/>
    </location>
</feature>
<proteinExistence type="predicted"/>
<gene>
    <name evidence="3" type="ordered locus">MTR_6g453200</name>
    <name evidence="4" type="ORF">MtrunA17_Chr6g0469301</name>
</gene>
<organism evidence="3 6">
    <name type="scientific">Medicago truncatula</name>
    <name type="common">Barrel medic</name>
    <name type="synonym">Medicago tribuloides</name>
    <dbReference type="NCBI Taxonomy" id="3880"/>
    <lineage>
        <taxon>Eukaryota</taxon>
        <taxon>Viridiplantae</taxon>
        <taxon>Streptophyta</taxon>
        <taxon>Embryophyta</taxon>
        <taxon>Tracheophyta</taxon>
        <taxon>Spermatophyta</taxon>
        <taxon>Magnoliopsida</taxon>
        <taxon>eudicotyledons</taxon>
        <taxon>Gunneridae</taxon>
        <taxon>Pentapetalae</taxon>
        <taxon>rosids</taxon>
        <taxon>fabids</taxon>
        <taxon>Fabales</taxon>
        <taxon>Fabaceae</taxon>
        <taxon>Papilionoideae</taxon>
        <taxon>50 kb inversion clade</taxon>
        <taxon>NPAAA clade</taxon>
        <taxon>Hologalegina</taxon>
        <taxon>IRL clade</taxon>
        <taxon>Trifolieae</taxon>
        <taxon>Medicago</taxon>
    </lineage>
</organism>
<evidence type="ECO:0000313" key="5">
    <source>
        <dbReference type="EnsemblPlants" id="KEH26342"/>
    </source>
</evidence>
<protein>
    <submittedName>
        <fullName evidence="3">Nodule Cysteine-Rich (NCR) secreted peptide</fullName>
    </submittedName>
    <submittedName>
        <fullName evidence="4">Putative Late nodulin</fullName>
    </submittedName>
</protein>
<reference evidence="3 6" key="1">
    <citation type="journal article" date="2011" name="Nature">
        <title>The Medicago genome provides insight into the evolution of rhizobial symbioses.</title>
        <authorList>
            <person name="Young N.D."/>
            <person name="Debelle F."/>
            <person name="Oldroyd G.E."/>
            <person name="Geurts R."/>
            <person name="Cannon S.B."/>
            <person name="Udvardi M.K."/>
            <person name="Benedito V.A."/>
            <person name="Mayer K.F."/>
            <person name="Gouzy J."/>
            <person name="Schoof H."/>
            <person name="Van de Peer Y."/>
            <person name="Proost S."/>
            <person name="Cook D.R."/>
            <person name="Meyers B.C."/>
            <person name="Spannagl M."/>
            <person name="Cheung F."/>
            <person name="De Mita S."/>
            <person name="Krishnakumar V."/>
            <person name="Gundlach H."/>
            <person name="Zhou S."/>
            <person name="Mudge J."/>
            <person name="Bharti A.K."/>
            <person name="Murray J.D."/>
            <person name="Naoumkina M.A."/>
            <person name="Rosen B."/>
            <person name="Silverstein K.A."/>
            <person name="Tang H."/>
            <person name="Rombauts S."/>
            <person name="Zhao P.X."/>
            <person name="Zhou P."/>
            <person name="Barbe V."/>
            <person name="Bardou P."/>
            <person name="Bechner M."/>
            <person name="Bellec A."/>
            <person name="Berger A."/>
            <person name="Berges H."/>
            <person name="Bidwell S."/>
            <person name="Bisseling T."/>
            <person name="Choisne N."/>
            <person name="Couloux A."/>
            <person name="Denny R."/>
            <person name="Deshpande S."/>
            <person name="Dai X."/>
            <person name="Doyle J.J."/>
            <person name="Dudez A.M."/>
            <person name="Farmer A.D."/>
            <person name="Fouteau S."/>
            <person name="Franken C."/>
            <person name="Gibelin C."/>
            <person name="Gish J."/>
            <person name="Goldstein S."/>
            <person name="Gonzalez A.J."/>
            <person name="Green P.J."/>
            <person name="Hallab A."/>
            <person name="Hartog M."/>
            <person name="Hua A."/>
            <person name="Humphray S.J."/>
            <person name="Jeong D.H."/>
            <person name="Jing Y."/>
            <person name="Jocker A."/>
            <person name="Kenton S.M."/>
            <person name="Kim D.J."/>
            <person name="Klee K."/>
            <person name="Lai H."/>
            <person name="Lang C."/>
            <person name="Lin S."/>
            <person name="Macmil S.L."/>
            <person name="Magdelenat G."/>
            <person name="Matthews L."/>
            <person name="McCorrison J."/>
            <person name="Monaghan E.L."/>
            <person name="Mun J.H."/>
            <person name="Najar F.Z."/>
            <person name="Nicholson C."/>
            <person name="Noirot C."/>
            <person name="O'Bleness M."/>
            <person name="Paule C.R."/>
            <person name="Poulain J."/>
            <person name="Prion F."/>
            <person name="Qin B."/>
            <person name="Qu C."/>
            <person name="Retzel E.F."/>
            <person name="Riddle C."/>
            <person name="Sallet E."/>
            <person name="Samain S."/>
            <person name="Samson N."/>
            <person name="Sanders I."/>
            <person name="Saurat O."/>
            <person name="Scarpelli C."/>
            <person name="Schiex T."/>
            <person name="Segurens B."/>
            <person name="Severin A.J."/>
            <person name="Sherrier D.J."/>
            <person name="Shi R."/>
            <person name="Sims S."/>
            <person name="Singer S.R."/>
            <person name="Sinharoy S."/>
            <person name="Sterck L."/>
            <person name="Viollet A."/>
            <person name="Wang B.B."/>
            <person name="Wang K."/>
            <person name="Wang M."/>
            <person name="Wang X."/>
            <person name="Warfsmann J."/>
            <person name="Weissenbach J."/>
            <person name="White D.D."/>
            <person name="White J.D."/>
            <person name="Wiley G.B."/>
            <person name="Wincker P."/>
            <person name="Xing Y."/>
            <person name="Yang L."/>
            <person name="Yao Z."/>
            <person name="Ying F."/>
            <person name="Zhai J."/>
            <person name="Zhou L."/>
            <person name="Zuber A."/>
            <person name="Denarie J."/>
            <person name="Dixon R.A."/>
            <person name="May G.D."/>
            <person name="Schwartz D.C."/>
            <person name="Rogers J."/>
            <person name="Quetier F."/>
            <person name="Town C.D."/>
            <person name="Roe B.A."/>
        </authorList>
    </citation>
    <scope>NUCLEOTIDE SEQUENCE [LARGE SCALE GENOMIC DNA]</scope>
    <source>
        <strain evidence="3">A17</strain>
        <strain evidence="5 6">cv. Jemalong A17</strain>
    </source>
</reference>
<dbReference type="GO" id="GO:0046872">
    <property type="term" value="F:metal ion binding"/>
    <property type="evidence" value="ECO:0007669"/>
    <property type="project" value="InterPro"/>
</dbReference>
<dbReference type="Proteomes" id="UP000002051">
    <property type="component" value="Chromosome 6"/>
</dbReference>
<dbReference type="HOGENOM" id="CLU_181053_0_4_1"/>
<evidence type="ECO:0000256" key="1">
    <source>
        <dbReference type="SAM" id="SignalP"/>
    </source>
</evidence>
<evidence type="ECO:0000313" key="3">
    <source>
        <dbReference type="EMBL" id="KEH26342.1"/>
    </source>
</evidence>
<keyword evidence="1" id="KW-0732">Signal</keyword>
<reference evidence="3 6" key="2">
    <citation type="journal article" date="2014" name="BMC Genomics">
        <title>An improved genome release (version Mt4.0) for the model legume Medicago truncatula.</title>
        <authorList>
            <person name="Tang H."/>
            <person name="Krishnakumar V."/>
            <person name="Bidwell S."/>
            <person name="Rosen B."/>
            <person name="Chan A."/>
            <person name="Zhou S."/>
            <person name="Gentzbittel L."/>
            <person name="Childs K.L."/>
            <person name="Yandell M."/>
            <person name="Gundlach H."/>
            <person name="Mayer K.F."/>
            <person name="Schwartz D.C."/>
            <person name="Town C.D."/>
        </authorList>
    </citation>
    <scope>GENOME REANNOTATION</scope>
    <source>
        <strain evidence="3">A17</strain>
        <strain evidence="5 6">cv. Jemalong A17</strain>
    </source>
</reference>
<dbReference type="InterPro" id="IPR009810">
    <property type="entry name" value="Nodulin_late_dom"/>
</dbReference>
<dbReference type="Gramene" id="rna35947">
    <property type="protein sequence ID" value="RHN51501.1"/>
    <property type="gene ID" value="gene35947"/>
</dbReference>
<dbReference type="EnsemblPlants" id="KEH26342">
    <property type="protein sequence ID" value="KEH26342"/>
    <property type="gene ID" value="MTR_6g453200"/>
</dbReference>
<dbReference type="EMBL" id="PSQE01000006">
    <property type="protein sequence ID" value="RHN51501.1"/>
    <property type="molecule type" value="Genomic_DNA"/>
</dbReference>
<dbReference type="AlphaFoldDB" id="A0A072U9J8"/>
<dbReference type="EMBL" id="CM001222">
    <property type="protein sequence ID" value="KEH26342.1"/>
    <property type="molecule type" value="Genomic_DNA"/>
</dbReference>
<dbReference type="Proteomes" id="UP000265566">
    <property type="component" value="Chromosome 6"/>
</dbReference>
<evidence type="ECO:0000259" key="2">
    <source>
        <dbReference type="Pfam" id="PF07127"/>
    </source>
</evidence>
<accession>A0A072U9J8</accession>
<reference evidence="4" key="4">
    <citation type="journal article" date="2018" name="Nat. Plants">
        <title>Whole-genome landscape of Medicago truncatula symbiotic genes.</title>
        <authorList>
            <person name="Pecrix Y."/>
            <person name="Gamas P."/>
            <person name="Carrere S."/>
        </authorList>
    </citation>
    <scope>NUCLEOTIDE SEQUENCE</scope>
    <source>
        <tissue evidence="4">Leaves</tissue>
    </source>
</reference>
<evidence type="ECO:0000313" key="4">
    <source>
        <dbReference type="EMBL" id="RHN51501.1"/>
    </source>
</evidence>
<feature type="chain" id="PRO_5014499446" evidence="1">
    <location>
        <begin position="27"/>
        <end position="69"/>
    </location>
</feature>
<feature type="domain" description="Late nodulin" evidence="2">
    <location>
        <begin position="1"/>
        <end position="50"/>
    </location>
</feature>
<sequence>MAKIINFVYNMIIFFSLFLVATNAGGCNPCLVTCPDDLLNRCPPGMEPICEYGVIKCYPIGKETNRVLT</sequence>
<evidence type="ECO:0000313" key="6">
    <source>
        <dbReference type="Proteomes" id="UP000002051"/>
    </source>
</evidence>
<dbReference type="Pfam" id="PF07127">
    <property type="entry name" value="Nodulin_late"/>
    <property type="match status" value="1"/>
</dbReference>